<sequence>MMRFQMYTEKSRFYKPLHAVSKRQQRSRIARQKQALKKAVTVTQSLSIDVNLVTHVNALQESESTNIIVPDNFIVLNVNYFKEKRLEPVVQALSNSQTSNLFDSGLKFCNKCDEVTFQRNLASVLVDANHVLGNRILNVLRIHHCLTFLPKDI</sequence>
<gene>
    <name evidence="1" type="ORF">SINV_02975</name>
</gene>
<accession>E9J6Z7</accession>
<evidence type="ECO:0000313" key="1">
    <source>
        <dbReference type="EMBL" id="EFZ11406.1"/>
    </source>
</evidence>
<name>E9J6Z7_SOLIN</name>
<organism>
    <name type="scientific">Solenopsis invicta</name>
    <name type="common">Red imported fire ant</name>
    <name type="synonym">Solenopsis wagneri</name>
    <dbReference type="NCBI Taxonomy" id="13686"/>
    <lineage>
        <taxon>Eukaryota</taxon>
        <taxon>Metazoa</taxon>
        <taxon>Ecdysozoa</taxon>
        <taxon>Arthropoda</taxon>
        <taxon>Hexapoda</taxon>
        <taxon>Insecta</taxon>
        <taxon>Pterygota</taxon>
        <taxon>Neoptera</taxon>
        <taxon>Endopterygota</taxon>
        <taxon>Hymenoptera</taxon>
        <taxon>Apocrita</taxon>
        <taxon>Aculeata</taxon>
        <taxon>Formicoidea</taxon>
        <taxon>Formicidae</taxon>
        <taxon>Myrmicinae</taxon>
        <taxon>Solenopsis</taxon>
    </lineage>
</organism>
<dbReference type="EMBL" id="GL768412">
    <property type="protein sequence ID" value="EFZ11406.1"/>
    <property type="molecule type" value="Genomic_DNA"/>
</dbReference>
<dbReference type="AlphaFoldDB" id="E9J6Z7"/>
<dbReference type="HOGENOM" id="CLU_1715543_0_0_1"/>
<feature type="non-terminal residue" evidence="1">
    <location>
        <position position="153"/>
    </location>
</feature>
<proteinExistence type="predicted"/>
<reference evidence="1" key="1">
    <citation type="journal article" date="2011" name="Proc. Natl. Acad. Sci. U.S.A.">
        <title>The genome of the fire ant Solenopsis invicta.</title>
        <authorList>
            <person name="Wurm Y."/>
            <person name="Wang J."/>
            <person name="Riba-Grognuz O."/>
            <person name="Corona M."/>
            <person name="Nygaard S."/>
            <person name="Hunt B.G."/>
            <person name="Ingram K.K."/>
            <person name="Falquet L."/>
            <person name="Nipitwattanaphon M."/>
            <person name="Gotzek D."/>
            <person name="Dijkstra M.B."/>
            <person name="Oettler J."/>
            <person name="Comtesse F."/>
            <person name="Shih C.J."/>
            <person name="Wu W.J."/>
            <person name="Yang C.C."/>
            <person name="Thomas J."/>
            <person name="Beaudoing E."/>
            <person name="Pradervand S."/>
            <person name="Flegel V."/>
            <person name="Cook E.D."/>
            <person name="Fabbretti R."/>
            <person name="Stockinger H."/>
            <person name="Long L."/>
            <person name="Farmerie W.G."/>
            <person name="Oakey J."/>
            <person name="Boomsma J.J."/>
            <person name="Pamilo P."/>
            <person name="Yi S.V."/>
            <person name="Heinze J."/>
            <person name="Goodisman M.A."/>
            <person name="Farinelli L."/>
            <person name="Harshman K."/>
            <person name="Hulo N."/>
            <person name="Cerutti L."/>
            <person name="Xenarios I."/>
            <person name="Shoemaker D."/>
            <person name="Keller L."/>
        </authorList>
    </citation>
    <scope>NUCLEOTIDE SEQUENCE [LARGE SCALE GENOMIC DNA]</scope>
</reference>
<protein>
    <submittedName>
        <fullName evidence="1">Uncharacterized protein</fullName>
    </submittedName>
</protein>